<keyword evidence="3" id="KW-1185">Reference proteome</keyword>
<feature type="domain" description="Reverse transcriptase" evidence="1">
    <location>
        <begin position="1"/>
        <end position="114"/>
    </location>
</feature>
<dbReference type="AlphaFoldDB" id="A0A164GBU9"/>
<dbReference type="Gene3D" id="3.30.70.270">
    <property type="match status" value="1"/>
</dbReference>
<evidence type="ECO:0000313" key="2">
    <source>
        <dbReference type="EMBL" id="KZR98775.1"/>
    </source>
</evidence>
<dbReference type="CDD" id="cd03714">
    <property type="entry name" value="RT_DIRS1"/>
    <property type="match status" value="1"/>
</dbReference>
<evidence type="ECO:0000313" key="3">
    <source>
        <dbReference type="Proteomes" id="UP000076858"/>
    </source>
</evidence>
<dbReference type="EMBL" id="LRGB01015880">
    <property type="protein sequence ID" value="KZR98775.1"/>
    <property type="molecule type" value="Genomic_DNA"/>
</dbReference>
<dbReference type="InterPro" id="IPR043128">
    <property type="entry name" value="Rev_trsase/Diguanyl_cyclase"/>
</dbReference>
<evidence type="ECO:0000259" key="1">
    <source>
        <dbReference type="PROSITE" id="PS50878"/>
    </source>
</evidence>
<dbReference type="PROSITE" id="PS50878">
    <property type="entry name" value="RT_POL"/>
    <property type="match status" value="1"/>
</dbReference>
<dbReference type="SUPFAM" id="SSF56672">
    <property type="entry name" value="DNA/RNA polymerases"/>
    <property type="match status" value="1"/>
</dbReference>
<organism evidence="2 3">
    <name type="scientific">Daphnia magna</name>
    <dbReference type="NCBI Taxonomy" id="35525"/>
    <lineage>
        <taxon>Eukaryota</taxon>
        <taxon>Metazoa</taxon>
        <taxon>Ecdysozoa</taxon>
        <taxon>Arthropoda</taxon>
        <taxon>Crustacea</taxon>
        <taxon>Branchiopoda</taxon>
        <taxon>Diplostraca</taxon>
        <taxon>Cladocera</taxon>
        <taxon>Anomopoda</taxon>
        <taxon>Daphniidae</taxon>
        <taxon>Daphnia</taxon>
    </lineage>
</organism>
<protein>
    <recommendedName>
        <fullName evidence="1">Reverse transcriptase domain-containing protein</fullName>
    </recommendedName>
</protein>
<dbReference type="Pfam" id="PF00078">
    <property type="entry name" value="RVT_1"/>
    <property type="match status" value="1"/>
</dbReference>
<dbReference type="Proteomes" id="UP000076858">
    <property type="component" value="Unassembled WGS sequence"/>
</dbReference>
<dbReference type="PANTHER" id="PTHR33050">
    <property type="entry name" value="REVERSE TRANSCRIPTASE DOMAIN-CONTAINING PROTEIN"/>
    <property type="match status" value="1"/>
</dbReference>
<gene>
    <name evidence="2" type="ORF">APZ42_005654</name>
</gene>
<dbReference type="InterPro" id="IPR000477">
    <property type="entry name" value="RT_dom"/>
</dbReference>
<proteinExistence type="predicted"/>
<dbReference type="GO" id="GO:0071897">
    <property type="term" value="P:DNA biosynthetic process"/>
    <property type="evidence" value="ECO:0007669"/>
    <property type="project" value="UniProtKB-ARBA"/>
</dbReference>
<dbReference type="STRING" id="35525.A0A164GBU9"/>
<dbReference type="InterPro" id="IPR052055">
    <property type="entry name" value="Hepadnavirus_pol/RT"/>
</dbReference>
<accession>A0A164GBU9</accession>
<reference evidence="2 3" key="1">
    <citation type="submission" date="2016-03" db="EMBL/GenBank/DDBJ databases">
        <title>EvidentialGene: Evidence-directed Construction of Genes on Genomes.</title>
        <authorList>
            <person name="Gilbert D.G."/>
            <person name="Choi J.-H."/>
            <person name="Mockaitis K."/>
            <person name="Colbourne J."/>
            <person name="Pfrender M."/>
        </authorList>
    </citation>
    <scope>NUCLEOTIDE SEQUENCE [LARGE SCALE GENOMIC DNA]</scope>
    <source>
        <strain evidence="2 3">Xinb3</strain>
        <tissue evidence="2">Complete organism</tissue>
    </source>
</reference>
<dbReference type="InterPro" id="IPR043502">
    <property type="entry name" value="DNA/RNA_pol_sf"/>
</dbReference>
<name>A0A164GBU9_9CRUS</name>
<comment type="caution">
    <text evidence="2">The sequence shown here is derived from an EMBL/GenBank/DDBJ whole genome shotgun (WGS) entry which is preliminary data.</text>
</comment>
<feature type="non-terminal residue" evidence="2">
    <location>
        <position position="1"/>
    </location>
</feature>
<sequence>KDAYLTIALCPEQRFLFQFKWREKFFKFISMPFGLGPAPVVFIKLLKPIVSFLRQRGVRLVIYLHDILIIGHSKESAEEAVNQVFHLFVSLGFVIHEEKSIMLPTQFLEYIGLG</sequence>
<dbReference type="PANTHER" id="PTHR33050:SF7">
    <property type="entry name" value="RIBONUCLEASE H"/>
    <property type="match status" value="1"/>
</dbReference>
<feature type="non-terminal residue" evidence="2">
    <location>
        <position position="114"/>
    </location>
</feature>